<protein>
    <recommendedName>
        <fullName evidence="2">CheB-type methylesterase domain-containing protein</fullName>
    </recommendedName>
</protein>
<dbReference type="InterPro" id="IPR000673">
    <property type="entry name" value="Sig_transdc_resp-reg_Me-estase"/>
</dbReference>
<dbReference type="Gene3D" id="3.40.50.180">
    <property type="entry name" value="Methylesterase CheB, C-terminal domain"/>
    <property type="match status" value="1"/>
</dbReference>
<dbReference type="Pfam" id="PF01339">
    <property type="entry name" value="CheB_methylest"/>
    <property type="match status" value="1"/>
</dbReference>
<dbReference type="Proteomes" id="UP000642488">
    <property type="component" value="Unassembled WGS sequence"/>
</dbReference>
<dbReference type="GO" id="GO:0006935">
    <property type="term" value="P:chemotaxis"/>
    <property type="evidence" value="ECO:0007669"/>
    <property type="project" value="InterPro"/>
</dbReference>
<feature type="domain" description="CheB-type methylesterase" evidence="2">
    <location>
        <begin position="1"/>
        <end position="34"/>
    </location>
</feature>
<proteinExistence type="predicted"/>
<organism evidence="3 4">
    <name type="scientific">Palleronia pontilimi</name>
    <dbReference type="NCBI Taxonomy" id="1964209"/>
    <lineage>
        <taxon>Bacteria</taxon>
        <taxon>Pseudomonadati</taxon>
        <taxon>Pseudomonadota</taxon>
        <taxon>Alphaproteobacteria</taxon>
        <taxon>Rhodobacterales</taxon>
        <taxon>Roseobacteraceae</taxon>
        <taxon>Palleronia</taxon>
    </lineage>
</organism>
<dbReference type="SUPFAM" id="SSF52738">
    <property type="entry name" value="Methylesterase CheB, C-terminal domain"/>
    <property type="match status" value="1"/>
</dbReference>
<evidence type="ECO:0000313" key="4">
    <source>
        <dbReference type="Proteomes" id="UP000642488"/>
    </source>
</evidence>
<evidence type="ECO:0000259" key="2">
    <source>
        <dbReference type="Pfam" id="PF01339"/>
    </source>
</evidence>
<dbReference type="AlphaFoldDB" id="A0A934IB16"/>
<accession>A0A934IB16</accession>
<reference evidence="3" key="1">
    <citation type="submission" date="2020-12" db="EMBL/GenBank/DDBJ databases">
        <title>Bacterial taxonomy.</title>
        <authorList>
            <person name="Pan X."/>
        </authorList>
    </citation>
    <scope>NUCLEOTIDE SEQUENCE</scope>
    <source>
        <strain evidence="3">KCTC 52957</strain>
    </source>
</reference>
<comment type="caution">
    <text evidence="3">The sequence shown here is derived from an EMBL/GenBank/DDBJ whole genome shotgun (WGS) entry which is preliminary data.</text>
</comment>
<evidence type="ECO:0000313" key="3">
    <source>
        <dbReference type="EMBL" id="MBJ3763794.1"/>
    </source>
</evidence>
<dbReference type="GO" id="GO:0000156">
    <property type="term" value="F:phosphorelay response regulator activity"/>
    <property type="evidence" value="ECO:0007669"/>
    <property type="project" value="InterPro"/>
</dbReference>
<feature type="region of interest" description="Disordered" evidence="1">
    <location>
        <begin position="1"/>
        <end position="67"/>
    </location>
</feature>
<dbReference type="InterPro" id="IPR035909">
    <property type="entry name" value="CheB_C"/>
</dbReference>
<keyword evidence="4" id="KW-1185">Reference proteome</keyword>
<sequence>MVQAPDGAHADGMPRSAIATGAADHVTPIAKMPEAGVGKDEPGSGCDGQAWPARAPEQRHPQGAPGR</sequence>
<name>A0A934IB16_9RHOB</name>
<dbReference type="EMBL" id="JAEKPD010000014">
    <property type="protein sequence ID" value="MBJ3763794.1"/>
    <property type="molecule type" value="Genomic_DNA"/>
</dbReference>
<gene>
    <name evidence="3" type="ORF">ILP92_13635</name>
</gene>
<dbReference type="GO" id="GO:0008984">
    <property type="term" value="F:protein-glutamate methylesterase activity"/>
    <property type="evidence" value="ECO:0007669"/>
    <property type="project" value="InterPro"/>
</dbReference>
<evidence type="ECO:0000256" key="1">
    <source>
        <dbReference type="SAM" id="MobiDB-lite"/>
    </source>
</evidence>
<dbReference type="GO" id="GO:0005737">
    <property type="term" value="C:cytoplasm"/>
    <property type="evidence" value="ECO:0007669"/>
    <property type="project" value="InterPro"/>
</dbReference>